<dbReference type="Gene3D" id="1.10.510.10">
    <property type="entry name" value="Transferase(Phosphotransferase) domain 1"/>
    <property type="match status" value="1"/>
</dbReference>
<dbReference type="InterPro" id="IPR000719">
    <property type="entry name" value="Prot_kinase_dom"/>
</dbReference>
<evidence type="ECO:0000313" key="4">
    <source>
        <dbReference type="RefSeq" id="XP_014681489.1"/>
    </source>
</evidence>
<dbReference type="InterPro" id="IPR011009">
    <property type="entry name" value="Kinase-like_dom_sf"/>
</dbReference>
<sequence>MSYRRGIHSVPLSCLLGGLSVVFLLGNIYLLKSVLDSRHTQYDSVLNERDQRTNIMKQSLDVRLSQRADIFYLAGSEWRLRDHVSYFADHEAKLRRLMDDTNDSHTSRVYVPFRHLRNISLASIIDLPHALRSNLKLDLKCDDIGDITDMSFIAAGWTKAVYRGNHNGRAVAVKIVDFGGHDIVTCQQEMHESLEECYGKSAAKIIKEIALLRSLIHTNILKVYGYCIPNNIFTNWPNVQGVAMVTELGEPVDIIKLLQMSWEDRLRVALGMARILVKLAHSSHGSLAMNDFRRQQFVLVDGVLKLADVDDVTAGEPTCNEEADCLQRHPDTNLTLGGKCINHCCSEFNERRNIMNGGRQFVSFFLEHGVPRSLLPLVMKLSSIYTNVTGNTRQLSEVTETLAHMYINGSYLDYSTLKKHRTLYKVIHDADLPGMFDYRCQLTLSANGCSFSVFNVREAEEVCSADTYCKAFILAKEKTWTGRTIVHLKNNFTTPVRTTGSLIYVKPQPG</sequence>
<name>A0ABM1FAL8_PRICU</name>
<dbReference type="PANTHER" id="PTHR46448:SF1">
    <property type="entry name" value="PROTEIN KINASE DOMAIN-CONTAINING PROTEIN"/>
    <property type="match status" value="1"/>
</dbReference>
<organism evidence="3 4">
    <name type="scientific">Priapulus caudatus</name>
    <name type="common">Priapulid worm</name>
    <dbReference type="NCBI Taxonomy" id="37621"/>
    <lineage>
        <taxon>Eukaryota</taxon>
        <taxon>Metazoa</taxon>
        <taxon>Ecdysozoa</taxon>
        <taxon>Scalidophora</taxon>
        <taxon>Priapulida</taxon>
        <taxon>Priapulimorpha</taxon>
        <taxon>Priapulimorphida</taxon>
        <taxon>Priapulidae</taxon>
        <taxon>Priapulus</taxon>
    </lineage>
</organism>
<keyword evidence="3" id="KW-1185">Reference proteome</keyword>
<evidence type="ECO:0000313" key="3">
    <source>
        <dbReference type="Proteomes" id="UP000695022"/>
    </source>
</evidence>
<dbReference type="Proteomes" id="UP000695022">
    <property type="component" value="Unplaced"/>
</dbReference>
<dbReference type="GeneID" id="106821268"/>
<accession>A0ABM1FAL8</accession>
<dbReference type="RefSeq" id="XP_014681489.1">
    <property type="nucleotide sequence ID" value="XM_014826003.1"/>
</dbReference>
<proteinExistence type="predicted"/>
<evidence type="ECO:0000256" key="1">
    <source>
        <dbReference type="SAM" id="Phobius"/>
    </source>
</evidence>
<evidence type="ECO:0000259" key="2">
    <source>
        <dbReference type="PROSITE" id="PS50011"/>
    </source>
</evidence>
<protein>
    <submittedName>
        <fullName evidence="4">Extracellular tyrosine-protein kinase PKDCC-like isoform X1</fullName>
    </submittedName>
</protein>
<dbReference type="InterPro" id="IPR042983">
    <property type="entry name" value="PKDCC"/>
</dbReference>
<dbReference type="PROSITE" id="PS50011">
    <property type="entry name" value="PROTEIN_KINASE_DOM"/>
    <property type="match status" value="1"/>
</dbReference>
<keyword evidence="1" id="KW-0472">Membrane</keyword>
<gene>
    <name evidence="4" type="primary">LOC106821268</name>
</gene>
<dbReference type="PANTHER" id="PTHR46448">
    <property type="entry name" value="PROTEIN KINASE DOMAIN-CONTAINING PROTEIN"/>
    <property type="match status" value="1"/>
</dbReference>
<dbReference type="SUPFAM" id="SSF56112">
    <property type="entry name" value="Protein kinase-like (PK-like)"/>
    <property type="match status" value="1"/>
</dbReference>
<keyword evidence="1" id="KW-0812">Transmembrane</keyword>
<reference evidence="4" key="1">
    <citation type="submission" date="2025-08" db="UniProtKB">
        <authorList>
            <consortium name="RefSeq"/>
        </authorList>
    </citation>
    <scope>IDENTIFICATION</scope>
</reference>
<feature type="domain" description="Protein kinase" evidence="2">
    <location>
        <begin position="147"/>
        <end position="510"/>
    </location>
</feature>
<keyword evidence="1" id="KW-1133">Transmembrane helix</keyword>
<feature type="transmembrane region" description="Helical" evidence="1">
    <location>
        <begin position="12"/>
        <end position="31"/>
    </location>
</feature>